<evidence type="ECO:0000313" key="3">
    <source>
        <dbReference type="Proteomes" id="UP000034112"/>
    </source>
</evidence>
<protein>
    <submittedName>
        <fullName evidence="2">Uncharacterized protein</fullName>
    </submittedName>
</protein>
<dbReference type="OrthoDB" id="412402at2759"/>
<dbReference type="Proteomes" id="UP000034112">
    <property type="component" value="Unassembled WGS sequence"/>
</dbReference>
<dbReference type="EMBL" id="JOKZ01000186">
    <property type="protein sequence ID" value="KKP01636.1"/>
    <property type="molecule type" value="Genomic_DNA"/>
</dbReference>
<proteinExistence type="predicted"/>
<feature type="compositionally biased region" description="Low complexity" evidence="1">
    <location>
        <begin position="40"/>
        <end position="49"/>
    </location>
</feature>
<dbReference type="OMA" id="IHVNSTC"/>
<evidence type="ECO:0000256" key="1">
    <source>
        <dbReference type="SAM" id="MobiDB-lite"/>
    </source>
</evidence>
<accession>A0A0F9X8W6</accession>
<organism evidence="2 3">
    <name type="scientific">Trichoderma harzianum</name>
    <name type="common">Hypocrea lixii</name>
    <dbReference type="NCBI Taxonomy" id="5544"/>
    <lineage>
        <taxon>Eukaryota</taxon>
        <taxon>Fungi</taxon>
        <taxon>Dikarya</taxon>
        <taxon>Ascomycota</taxon>
        <taxon>Pezizomycotina</taxon>
        <taxon>Sordariomycetes</taxon>
        <taxon>Hypocreomycetidae</taxon>
        <taxon>Hypocreales</taxon>
        <taxon>Hypocreaceae</taxon>
        <taxon>Trichoderma</taxon>
    </lineage>
</organism>
<dbReference type="AlphaFoldDB" id="A0A0F9X8W6"/>
<feature type="region of interest" description="Disordered" evidence="1">
    <location>
        <begin position="33"/>
        <end position="56"/>
    </location>
</feature>
<dbReference type="PANTHER" id="PTHR36847:SF1">
    <property type="entry name" value="AMIDOLIGASE ENZYME"/>
    <property type="match status" value="1"/>
</dbReference>
<reference evidence="3" key="1">
    <citation type="journal article" date="2015" name="Genome Announc.">
        <title>Draft whole-genome sequence of the biocontrol agent Trichoderma harzianum T6776.</title>
        <authorList>
            <person name="Baroncelli R."/>
            <person name="Piaggeschi G."/>
            <person name="Fiorini L."/>
            <person name="Bertolini E."/>
            <person name="Zapparata A."/>
            <person name="Pe M.E."/>
            <person name="Sarrocco S."/>
            <person name="Vannacci G."/>
        </authorList>
    </citation>
    <scope>NUCLEOTIDE SEQUENCE [LARGE SCALE GENOMIC DNA]</scope>
    <source>
        <strain evidence="3">T6776</strain>
    </source>
</reference>
<dbReference type="PANTHER" id="PTHR36847">
    <property type="entry name" value="AMIDOLIGASE ENZYME"/>
    <property type="match status" value="1"/>
</dbReference>
<gene>
    <name evidence="2" type="ORF">THAR02_06273</name>
</gene>
<name>A0A0F9X8W6_TRIHA</name>
<sequence>MADETLQDLAVRESSFPVDYSYVVEFMVGQETPEFDYDSSPESSSSEGPRNPRPPRLWACPVKEEDPTAAILDKCKDLLVRVGESVAICRDPSSPDTSIEYFSEENGPPMGLGGHWLIEPSATAHSRRHSPEAYEWYGVRLRSPTYRELEAVNRMTPVQWILALFRSRVLIHVNSTCRFNVHVKPALVPISLLTAKKMTTLVWILEKELLERVCPNSYGLPYPHVKTLETCSRISSLVWYGSGGRSRQQDPLRAAISKQHLPELRNMDLLTRLELVWDAGSTGELAKGLLAYNGDATSFAIRPDGKYTHGPTFEFRYSLWHPYGDLDASQYWIDLSIRLLRATAQSADRFKQYISQLDDLIHGFSVNSTPSTHRWKALLSTLGLTEEWSAPWEAIVEHYKAGHRLAYRFIDRQQFLVPSELQAPGRHKVQR</sequence>
<evidence type="ECO:0000313" key="2">
    <source>
        <dbReference type="EMBL" id="KKP01636.1"/>
    </source>
</evidence>
<comment type="caution">
    <text evidence="2">The sequence shown here is derived from an EMBL/GenBank/DDBJ whole genome shotgun (WGS) entry which is preliminary data.</text>
</comment>